<keyword evidence="4" id="KW-0813">Transport</keyword>
<dbReference type="GO" id="GO:0044539">
    <property type="term" value="P:long-chain fatty acid import into cell"/>
    <property type="evidence" value="ECO:0007669"/>
    <property type="project" value="TreeGrafter"/>
</dbReference>
<evidence type="ECO:0000256" key="6">
    <source>
        <dbReference type="ARBA" id="ARBA00026121"/>
    </source>
</evidence>
<reference evidence="11" key="1">
    <citation type="submission" date="2023-09" db="UniProtKB">
        <authorList>
            <consortium name="Ensembl"/>
        </authorList>
    </citation>
    <scope>IDENTIFICATION</scope>
</reference>
<dbReference type="Pfam" id="PF13193">
    <property type="entry name" value="AMP-binding_C"/>
    <property type="match status" value="1"/>
</dbReference>
<dbReference type="InterPro" id="IPR025110">
    <property type="entry name" value="AMP-bd_C"/>
</dbReference>
<protein>
    <recommendedName>
        <fullName evidence="6">long-chain-fatty-acid--CoA ligase</fullName>
        <ecNumber evidence="6">6.2.1.3</ecNumber>
    </recommendedName>
    <alternativeName>
        <fullName evidence="8">Long-chain-fatty-acid--CoA ligase</fullName>
    </alternativeName>
</protein>
<feature type="domain" description="AMP-binding enzyme C-terminal" evidence="10">
    <location>
        <begin position="115"/>
        <end position="190"/>
    </location>
</feature>
<dbReference type="FunFam" id="3.30.300.30:FF:000002">
    <property type="entry name" value="Long-chain fatty acid transport protein 1"/>
    <property type="match status" value="1"/>
</dbReference>
<evidence type="ECO:0000256" key="2">
    <source>
        <dbReference type="ARBA" id="ARBA00022598"/>
    </source>
</evidence>
<keyword evidence="5" id="KW-0443">Lipid metabolism</keyword>
<evidence type="ECO:0000256" key="9">
    <source>
        <dbReference type="ARBA" id="ARBA00048666"/>
    </source>
</evidence>
<dbReference type="GO" id="GO:0001579">
    <property type="term" value="P:medium-chain fatty acid transport"/>
    <property type="evidence" value="ECO:0007669"/>
    <property type="project" value="TreeGrafter"/>
</dbReference>
<evidence type="ECO:0000256" key="3">
    <source>
        <dbReference type="ARBA" id="ARBA00022832"/>
    </source>
</evidence>
<evidence type="ECO:0000256" key="5">
    <source>
        <dbReference type="ARBA" id="ARBA00023098"/>
    </source>
</evidence>
<keyword evidence="2" id="KW-0436">Ligase</keyword>
<accession>A0A8C0I3H5</accession>
<evidence type="ECO:0000256" key="8">
    <source>
        <dbReference type="ARBA" id="ARBA00041297"/>
    </source>
</evidence>
<sequence length="238" mass="25949">MPPALPTLLQQPGRIWTACSAAGLTPGHNAAWGVSGGAAAVLQAGAETALDPSRVLPAVPLPGVWRLALRPSLCQDHQAYLTGDVLVMDELGYLYFRDRTGDTFRWKGENVSTTEVEGTLSRLLAMADVAVYGVEVPGNEGRAGMAAVASPSGSCDLERLAQLLEKELPLYARPIFLRFLPELHKTGTFKLQKTDLRKEGFDPTVLKDPLFYLDARKGRYVPLDREAYTRIQAGEEKL</sequence>
<dbReference type="GO" id="GO:0005324">
    <property type="term" value="F:long-chain fatty acid transmembrane transporter activity"/>
    <property type="evidence" value="ECO:0007669"/>
    <property type="project" value="TreeGrafter"/>
</dbReference>
<dbReference type="GeneTree" id="ENSGT00940000158646"/>
<dbReference type="EC" id="6.2.1.3" evidence="6"/>
<evidence type="ECO:0000259" key="10">
    <source>
        <dbReference type="Pfam" id="PF13193"/>
    </source>
</evidence>
<evidence type="ECO:0000313" key="11">
    <source>
        <dbReference type="Ensembl" id="ENSBMSP00010022362.1"/>
    </source>
</evidence>
<proteinExistence type="inferred from homology"/>
<dbReference type="SUPFAM" id="SSF56801">
    <property type="entry name" value="Acetyl-CoA synthetase-like"/>
    <property type="match status" value="1"/>
</dbReference>
<dbReference type="InterPro" id="IPR045851">
    <property type="entry name" value="AMP-bd_C_sf"/>
</dbReference>
<dbReference type="Ensembl" id="ENSBMST00010024642.1">
    <property type="protein sequence ID" value="ENSBMSP00010022362.1"/>
    <property type="gene ID" value="ENSBMSG00010016233.1"/>
</dbReference>
<organism evidence="11">
    <name type="scientific">Balaenoptera musculus</name>
    <name type="common">Blue whale</name>
    <dbReference type="NCBI Taxonomy" id="9771"/>
    <lineage>
        <taxon>Eukaryota</taxon>
        <taxon>Metazoa</taxon>
        <taxon>Chordata</taxon>
        <taxon>Craniata</taxon>
        <taxon>Vertebrata</taxon>
        <taxon>Euteleostomi</taxon>
        <taxon>Mammalia</taxon>
        <taxon>Eutheria</taxon>
        <taxon>Laurasiatheria</taxon>
        <taxon>Artiodactyla</taxon>
        <taxon>Whippomorpha</taxon>
        <taxon>Cetacea</taxon>
        <taxon>Mysticeti</taxon>
        <taxon>Balaenopteridae</taxon>
        <taxon>Balaenoptera</taxon>
    </lineage>
</organism>
<comment type="similarity">
    <text evidence="1">Belongs to the ATP-dependent AMP-binding enzyme family.</text>
</comment>
<evidence type="ECO:0000256" key="7">
    <source>
        <dbReference type="ARBA" id="ARBA00036527"/>
    </source>
</evidence>
<name>A0A8C0I3H5_BALMU</name>
<evidence type="ECO:0000256" key="4">
    <source>
        <dbReference type="ARBA" id="ARBA00023055"/>
    </source>
</evidence>
<dbReference type="PANTHER" id="PTHR43107:SF11">
    <property type="entry name" value="LONG-CHAIN FATTY ACID TRANSPORT PROTEIN 4"/>
    <property type="match status" value="1"/>
</dbReference>
<comment type="catalytic activity">
    <reaction evidence="7">
        <text>a very long-chain fatty acid + ATP + CoA = a very long-chain fatty acyl-CoA + AMP + diphosphate</text>
        <dbReference type="Rhea" id="RHEA:54536"/>
        <dbReference type="ChEBI" id="CHEBI:30616"/>
        <dbReference type="ChEBI" id="CHEBI:33019"/>
        <dbReference type="ChEBI" id="CHEBI:57287"/>
        <dbReference type="ChEBI" id="CHEBI:58950"/>
        <dbReference type="ChEBI" id="CHEBI:138261"/>
        <dbReference type="ChEBI" id="CHEBI:456215"/>
    </reaction>
    <physiologicalReaction direction="left-to-right" evidence="7">
        <dbReference type="Rhea" id="RHEA:54537"/>
    </physiologicalReaction>
</comment>
<comment type="catalytic activity">
    <reaction evidence="9">
        <text>tetracosanoate + ATP + CoA = tetracosanoyl-CoA + AMP + diphosphate</text>
        <dbReference type="Rhea" id="RHEA:33639"/>
        <dbReference type="ChEBI" id="CHEBI:30616"/>
        <dbReference type="ChEBI" id="CHEBI:31014"/>
        <dbReference type="ChEBI" id="CHEBI:33019"/>
        <dbReference type="ChEBI" id="CHEBI:57287"/>
        <dbReference type="ChEBI" id="CHEBI:65052"/>
        <dbReference type="ChEBI" id="CHEBI:456215"/>
    </reaction>
    <physiologicalReaction direction="left-to-right" evidence="9">
        <dbReference type="Rhea" id="RHEA:33640"/>
    </physiologicalReaction>
</comment>
<dbReference type="AlphaFoldDB" id="A0A8C0I3H5"/>
<evidence type="ECO:0000256" key="1">
    <source>
        <dbReference type="ARBA" id="ARBA00006432"/>
    </source>
</evidence>
<dbReference type="Gene3D" id="3.30.300.30">
    <property type="match status" value="1"/>
</dbReference>
<gene>
    <name evidence="11" type="primary">SLC27A4</name>
</gene>
<dbReference type="GO" id="GO:0005789">
    <property type="term" value="C:endoplasmic reticulum membrane"/>
    <property type="evidence" value="ECO:0007669"/>
    <property type="project" value="TreeGrafter"/>
</dbReference>
<dbReference type="GO" id="GO:0090434">
    <property type="term" value="F:oleoyl-CoA ligase activity"/>
    <property type="evidence" value="ECO:0007669"/>
    <property type="project" value="TreeGrafter"/>
</dbReference>
<keyword evidence="3" id="KW-0276">Fatty acid metabolism</keyword>
<dbReference type="PANTHER" id="PTHR43107">
    <property type="entry name" value="LONG-CHAIN FATTY ACID TRANSPORT PROTEIN"/>
    <property type="match status" value="1"/>
</dbReference>
<dbReference type="GO" id="GO:0005886">
    <property type="term" value="C:plasma membrane"/>
    <property type="evidence" value="ECO:0007669"/>
    <property type="project" value="TreeGrafter"/>
</dbReference>
<keyword evidence="4" id="KW-0445">Lipid transport</keyword>